<reference evidence="2 3" key="1">
    <citation type="submission" date="2021-04" db="EMBL/GenBank/DDBJ databases">
        <title>Nocardia tengchongensis.</title>
        <authorList>
            <person name="Zhuang k."/>
            <person name="Ran Y."/>
            <person name="Li W."/>
        </authorList>
    </citation>
    <scope>NUCLEOTIDE SEQUENCE [LARGE SCALE GENOMIC DNA]</scope>
    <source>
        <strain evidence="2 3">CFH S0057</strain>
    </source>
</reference>
<dbReference type="InterPro" id="IPR013783">
    <property type="entry name" value="Ig-like_fold"/>
</dbReference>
<gene>
    <name evidence="2" type="ORF">KHQ06_15715</name>
</gene>
<organism evidence="2 3">
    <name type="scientific">Nocardia tengchongensis</name>
    <dbReference type="NCBI Taxonomy" id="2055889"/>
    <lineage>
        <taxon>Bacteria</taxon>
        <taxon>Bacillati</taxon>
        <taxon>Actinomycetota</taxon>
        <taxon>Actinomycetes</taxon>
        <taxon>Mycobacteriales</taxon>
        <taxon>Nocardiaceae</taxon>
        <taxon>Nocardia</taxon>
    </lineage>
</organism>
<proteinExistence type="predicted"/>
<dbReference type="Proteomes" id="UP000683310">
    <property type="component" value="Chromosome"/>
</dbReference>
<evidence type="ECO:0008006" key="4">
    <source>
        <dbReference type="Google" id="ProtNLM"/>
    </source>
</evidence>
<feature type="signal peptide" evidence="1">
    <location>
        <begin position="1"/>
        <end position="32"/>
    </location>
</feature>
<evidence type="ECO:0000313" key="3">
    <source>
        <dbReference type="Proteomes" id="UP000683310"/>
    </source>
</evidence>
<dbReference type="RefSeq" id="WP_213560157.1">
    <property type="nucleotide sequence ID" value="NZ_JBHYZU010000035.1"/>
</dbReference>
<name>A0ABX8CW13_9NOCA</name>
<dbReference type="Gene3D" id="2.60.40.10">
    <property type="entry name" value="Immunoglobulins"/>
    <property type="match status" value="1"/>
</dbReference>
<dbReference type="EMBL" id="CP074371">
    <property type="protein sequence ID" value="QVI24093.1"/>
    <property type="molecule type" value="Genomic_DNA"/>
</dbReference>
<feature type="chain" id="PRO_5046838140" description="Ig-like domain repeat protein" evidence="1">
    <location>
        <begin position="33"/>
        <end position="148"/>
    </location>
</feature>
<evidence type="ECO:0000256" key="1">
    <source>
        <dbReference type="SAM" id="SignalP"/>
    </source>
</evidence>
<keyword evidence="3" id="KW-1185">Reference proteome</keyword>
<accession>A0ABX8CW13</accession>
<evidence type="ECO:0000313" key="2">
    <source>
        <dbReference type="EMBL" id="QVI24093.1"/>
    </source>
</evidence>
<sequence length="148" mass="14415">MTSPWTRCAKTAATVSAGAAALLLATAPDAAAAGYGPVTVEGSKPLAGCTYKVTSGDLVGGGSSAYNEMPVTFFDNGTLIGTAKIGTTVLVGNPAKVSWTPATPGAHTLTATAGFDTPQTLALDPVTVQVGPSAATGSFGCPIPSISG</sequence>
<keyword evidence="1" id="KW-0732">Signal</keyword>
<protein>
    <recommendedName>
        <fullName evidence="4">Ig-like domain repeat protein</fullName>
    </recommendedName>
</protein>